<accession>A0ABX9AIM8</accession>
<dbReference type="InterPro" id="IPR000847">
    <property type="entry name" value="LysR_HTH_N"/>
</dbReference>
<dbReference type="Gene3D" id="1.10.10.10">
    <property type="entry name" value="Winged helix-like DNA-binding domain superfamily/Winged helix DNA-binding domain"/>
    <property type="match status" value="1"/>
</dbReference>
<dbReference type="InterPro" id="IPR036390">
    <property type="entry name" value="WH_DNA-bd_sf"/>
</dbReference>
<dbReference type="EMBL" id="CP081864">
    <property type="protein sequence ID" value="QZN95029.1"/>
    <property type="molecule type" value="Genomic_DNA"/>
</dbReference>
<reference evidence="6 7" key="1">
    <citation type="submission" date="2021-08" db="EMBL/GenBank/DDBJ databases">
        <title>Culture and genomic analysis of Symbiopectobacterium purcellii sp. nov. gen. nov., isolated from the leafhopper Empoasca decipiens.</title>
        <authorList>
            <person name="Nadal-Jimenez P."/>
            <person name="Siozios S."/>
            <person name="Halliday N."/>
            <person name="Camara M."/>
            <person name="Hurst G.D.D."/>
        </authorList>
    </citation>
    <scope>NUCLEOTIDE SEQUENCE [LARGE SCALE GENOMIC DNA]</scope>
    <source>
        <strain evidence="6 7">SyEd1</strain>
    </source>
</reference>
<evidence type="ECO:0000256" key="3">
    <source>
        <dbReference type="ARBA" id="ARBA00023125"/>
    </source>
</evidence>
<dbReference type="InterPro" id="IPR005119">
    <property type="entry name" value="LysR_subst-bd"/>
</dbReference>
<comment type="similarity">
    <text evidence="1">Belongs to the LysR transcriptional regulatory family.</text>
</comment>
<name>A0ABX9AIM8_9ENTR</name>
<evidence type="ECO:0000256" key="2">
    <source>
        <dbReference type="ARBA" id="ARBA00023015"/>
    </source>
</evidence>
<dbReference type="Proteomes" id="UP000825886">
    <property type="component" value="Chromosome"/>
</dbReference>
<dbReference type="Gene3D" id="3.40.190.290">
    <property type="match status" value="1"/>
</dbReference>
<keyword evidence="4" id="KW-0804">Transcription</keyword>
<keyword evidence="3" id="KW-0238">DNA-binding</keyword>
<keyword evidence="2" id="KW-0805">Transcription regulation</keyword>
<evidence type="ECO:0000313" key="6">
    <source>
        <dbReference type="EMBL" id="QZN95029.1"/>
    </source>
</evidence>
<evidence type="ECO:0000313" key="7">
    <source>
        <dbReference type="Proteomes" id="UP000825886"/>
    </source>
</evidence>
<dbReference type="Pfam" id="PF00126">
    <property type="entry name" value="HTH_1"/>
    <property type="match status" value="1"/>
</dbReference>
<dbReference type="RefSeq" id="WP_222158138.1">
    <property type="nucleotide sequence ID" value="NZ_CP081864.1"/>
</dbReference>
<sequence length="300" mass="32462">MRHYPGDDIGVFLAVCDSGNFTAAANLLGLTPSAVTKAIQRLENRLKTPLFTRTTRQQTITAEGVIYRDACRAARLEVDRVEMLLASITAEPAGQLAVSVPPLLGAQVITPALLALCQQWPQLSISISASVEMADLFDGSVDLAVRVGELPDAAGIVAKRLGTQRIVLCGTPGYFAQSPPLHGIDDLQRHTLIGTLKEGYAAPWHFQLADKTHRVMTPDTRLLLDGALLTVNAIKEGYGLGRVPYWLVKEELERGLLVSVLDEVITGHLPIHALWRATPVMLPRLRLAIDALIAATAAQF</sequence>
<dbReference type="PRINTS" id="PR00039">
    <property type="entry name" value="HTHLYSR"/>
</dbReference>
<dbReference type="SUPFAM" id="SSF53850">
    <property type="entry name" value="Periplasmic binding protein-like II"/>
    <property type="match status" value="1"/>
</dbReference>
<feature type="domain" description="HTH lysR-type" evidence="5">
    <location>
        <begin position="11"/>
        <end position="61"/>
    </location>
</feature>
<dbReference type="PANTHER" id="PTHR30537">
    <property type="entry name" value="HTH-TYPE TRANSCRIPTIONAL REGULATOR"/>
    <property type="match status" value="1"/>
</dbReference>
<evidence type="ECO:0000256" key="1">
    <source>
        <dbReference type="ARBA" id="ARBA00009437"/>
    </source>
</evidence>
<dbReference type="PANTHER" id="PTHR30537:SF5">
    <property type="entry name" value="HTH-TYPE TRANSCRIPTIONAL ACTIVATOR TTDR-RELATED"/>
    <property type="match status" value="1"/>
</dbReference>
<evidence type="ECO:0000256" key="4">
    <source>
        <dbReference type="ARBA" id="ARBA00023163"/>
    </source>
</evidence>
<dbReference type="InterPro" id="IPR058163">
    <property type="entry name" value="LysR-type_TF_proteobact-type"/>
</dbReference>
<organism evidence="6 7">
    <name type="scientific">Symbiopectobacterium purcellii</name>
    <dbReference type="NCBI Taxonomy" id="2871826"/>
    <lineage>
        <taxon>Bacteria</taxon>
        <taxon>Pseudomonadati</taxon>
        <taxon>Pseudomonadota</taxon>
        <taxon>Gammaproteobacteria</taxon>
        <taxon>Enterobacterales</taxon>
        <taxon>Enterobacteriaceae</taxon>
    </lineage>
</organism>
<protein>
    <submittedName>
        <fullName evidence="6">LysR family transcriptional regulator</fullName>
    </submittedName>
</protein>
<dbReference type="SUPFAM" id="SSF46785">
    <property type="entry name" value="Winged helix' DNA-binding domain"/>
    <property type="match status" value="1"/>
</dbReference>
<gene>
    <name evidence="6" type="ORF">K6K13_17635</name>
</gene>
<proteinExistence type="inferred from homology"/>
<dbReference type="Pfam" id="PF03466">
    <property type="entry name" value="LysR_substrate"/>
    <property type="match status" value="1"/>
</dbReference>
<keyword evidence="7" id="KW-1185">Reference proteome</keyword>
<evidence type="ECO:0000259" key="5">
    <source>
        <dbReference type="PROSITE" id="PS50931"/>
    </source>
</evidence>
<dbReference type="InterPro" id="IPR036388">
    <property type="entry name" value="WH-like_DNA-bd_sf"/>
</dbReference>
<dbReference type="PROSITE" id="PS50931">
    <property type="entry name" value="HTH_LYSR"/>
    <property type="match status" value="1"/>
</dbReference>